<evidence type="ECO:0000313" key="2">
    <source>
        <dbReference type="Proteomes" id="UP000018781"/>
    </source>
</evidence>
<dbReference type="Proteomes" id="UP000018781">
    <property type="component" value="Chromosome"/>
</dbReference>
<name>V9XMG9_9NOCA</name>
<protein>
    <submittedName>
        <fullName evidence="1">Uncharacterized protein</fullName>
    </submittedName>
</protein>
<dbReference type="AlphaFoldDB" id="V9XMG9"/>
<accession>V9XMG9</accession>
<dbReference type="KEGG" id="rpy:Y013_03400"/>
<organism evidence="1 2">
    <name type="scientific">Rhodococcus pyridinivorans SB3094</name>
    <dbReference type="NCBI Taxonomy" id="1435356"/>
    <lineage>
        <taxon>Bacteria</taxon>
        <taxon>Bacillati</taxon>
        <taxon>Actinomycetota</taxon>
        <taxon>Actinomycetes</taxon>
        <taxon>Mycobacteriales</taxon>
        <taxon>Nocardiaceae</taxon>
        <taxon>Rhodococcus</taxon>
    </lineage>
</organism>
<dbReference type="EMBL" id="CP006996">
    <property type="protein sequence ID" value="AHD23588.1"/>
    <property type="molecule type" value="Genomic_DNA"/>
</dbReference>
<reference evidence="1 2" key="1">
    <citation type="journal article" date="2014" name="Genome Announc.">
        <title>Complete Genome of Rhodococcus pyridinivorans SB3094, a Methyl-Ethyl-Ketone-Degrading Bacterium Used for Bioaugmentation.</title>
        <authorList>
            <person name="Dueholm M.S."/>
            <person name="Albertsen M."/>
            <person name="D'Imperio S."/>
            <person name="Tale V.P."/>
            <person name="Lewis D."/>
            <person name="Nielsen P.H."/>
            <person name="Nielsen J.L."/>
        </authorList>
    </citation>
    <scope>NUCLEOTIDE SEQUENCE [LARGE SCALE GENOMIC DNA]</scope>
    <source>
        <strain evidence="1 2">SB3094</strain>
    </source>
</reference>
<gene>
    <name evidence="1" type="ORF">Y013_03400</name>
</gene>
<evidence type="ECO:0000313" key="1">
    <source>
        <dbReference type="EMBL" id="AHD23588.1"/>
    </source>
</evidence>
<dbReference type="HOGENOM" id="CLU_3188373_0_0_11"/>
<sequence length="46" mass="5142">MNHCRTPTTDNSTPRTISIVALDVDEPSCKLVEKVPRSRQSTGLMR</sequence>
<proteinExistence type="predicted"/>
<dbReference type="PATRIC" id="fig|1435356.3.peg.680"/>